<evidence type="ECO:0000313" key="3">
    <source>
        <dbReference type="Proteomes" id="UP000248423"/>
    </source>
</evidence>
<dbReference type="Pfam" id="PF00651">
    <property type="entry name" value="BTB"/>
    <property type="match status" value="1"/>
</dbReference>
<protein>
    <recommendedName>
        <fullName evidence="1">BTB domain-containing protein</fullName>
    </recommendedName>
</protein>
<dbReference type="InterPro" id="IPR011333">
    <property type="entry name" value="SKP1/BTB/POZ_sf"/>
</dbReference>
<feature type="domain" description="BTB" evidence="1">
    <location>
        <begin position="8"/>
        <end position="74"/>
    </location>
</feature>
<gene>
    <name evidence="2" type="ORF">BO78DRAFT_282698</name>
</gene>
<dbReference type="AlphaFoldDB" id="A0A319ED25"/>
<dbReference type="SMART" id="SM00225">
    <property type="entry name" value="BTB"/>
    <property type="match status" value="1"/>
</dbReference>
<evidence type="ECO:0000259" key="1">
    <source>
        <dbReference type="PROSITE" id="PS50097"/>
    </source>
</evidence>
<feature type="non-terminal residue" evidence="2">
    <location>
        <position position="1"/>
    </location>
</feature>
<dbReference type="SUPFAM" id="SSF54695">
    <property type="entry name" value="POZ domain"/>
    <property type="match status" value="1"/>
</dbReference>
<dbReference type="OrthoDB" id="6359816at2759"/>
<reference evidence="2 3" key="1">
    <citation type="submission" date="2018-02" db="EMBL/GenBank/DDBJ databases">
        <title>The genomes of Aspergillus section Nigri reveals drivers in fungal speciation.</title>
        <authorList>
            <consortium name="DOE Joint Genome Institute"/>
            <person name="Vesth T.C."/>
            <person name="Nybo J."/>
            <person name="Theobald S."/>
            <person name="Brandl J."/>
            <person name="Frisvad J.C."/>
            <person name="Nielsen K.F."/>
            <person name="Lyhne E.K."/>
            <person name="Kogle M.E."/>
            <person name="Kuo A."/>
            <person name="Riley R."/>
            <person name="Clum A."/>
            <person name="Nolan M."/>
            <person name="Lipzen A."/>
            <person name="Salamov A."/>
            <person name="Henrissat B."/>
            <person name="Wiebenga A."/>
            <person name="De vries R.P."/>
            <person name="Grigoriev I.V."/>
            <person name="Mortensen U.H."/>
            <person name="Andersen M.R."/>
            <person name="Baker S.E."/>
        </authorList>
    </citation>
    <scope>NUCLEOTIDE SEQUENCE [LARGE SCALE GENOMIC DNA]</scope>
    <source>
        <strain evidence="2 3">CBS 121057</strain>
    </source>
</reference>
<dbReference type="Proteomes" id="UP000248423">
    <property type="component" value="Unassembled WGS sequence"/>
</dbReference>
<dbReference type="PROSITE" id="PS50097">
    <property type="entry name" value="BTB"/>
    <property type="match status" value="1"/>
</dbReference>
<dbReference type="PANTHER" id="PTHR47843">
    <property type="entry name" value="BTB DOMAIN-CONTAINING PROTEIN-RELATED"/>
    <property type="match status" value="1"/>
</dbReference>
<name>A0A319ED25_ASPSB</name>
<dbReference type="PANTHER" id="PTHR47843:SF5">
    <property type="entry name" value="BTB_POZ DOMAIN PROTEIN"/>
    <property type="match status" value="1"/>
</dbReference>
<dbReference type="Gene3D" id="3.30.710.10">
    <property type="entry name" value="Potassium Channel Kv1.1, Chain A"/>
    <property type="match status" value="1"/>
</dbReference>
<keyword evidence="3" id="KW-1185">Reference proteome</keyword>
<feature type="non-terminal residue" evidence="2">
    <location>
        <position position="213"/>
    </location>
</feature>
<dbReference type="EMBL" id="KZ826342">
    <property type="protein sequence ID" value="PYI07400.1"/>
    <property type="molecule type" value="Genomic_DNA"/>
</dbReference>
<dbReference type="VEuPathDB" id="FungiDB:BO78DRAFT_282698"/>
<evidence type="ECO:0000313" key="2">
    <source>
        <dbReference type="EMBL" id="PYI07400.1"/>
    </source>
</evidence>
<dbReference type="InterPro" id="IPR000210">
    <property type="entry name" value="BTB/POZ_dom"/>
</dbReference>
<sequence length="213" mass="23301">LFLSTKWSDLTIVCGDKTFPAHRCVVCPQSSYFARACDGNFKESCGNIEIKDVKPILVEKTLQFLYTGDYTMKSDMPSSTEKFGQPSPLASPASQSLSASFQTQTADFCPARFHVGMYAQGTYFQVDALKAKAKEHFARAFLEGPVTIAATVAEVYRSTVASDRGLRDVVIEKIMKFLPLLTAGPVPFIGVHILKQVPEFAVDLCLASLANNV</sequence>
<proteinExistence type="predicted"/>
<dbReference type="STRING" id="1448318.A0A319ED25"/>
<accession>A0A319ED25</accession>
<dbReference type="CDD" id="cd18186">
    <property type="entry name" value="BTB_POZ_ZBTB_KLHL-like"/>
    <property type="match status" value="1"/>
</dbReference>
<organism evidence="2 3">
    <name type="scientific">Aspergillus sclerotiicarbonarius (strain CBS 121057 / IBT 28362)</name>
    <dbReference type="NCBI Taxonomy" id="1448318"/>
    <lineage>
        <taxon>Eukaryota</taxon>
        <taxon>Fungi</taxon>
        <taxon>Dikarya</taxon>
        <taxon>Ascomycota</taxon>
        <taxon>Pezizomycotina</taxon>
        <taxon>Eurotiomycetes</taxon>
        <taxon>Eurotiomycetidae</taxon>
        <taxon>Eurotiales</taxon>
        <taxon>Aspergillaceae</taxon>
        <taxon>Aspergillus</taxon>
        <taxon>Aspergillus subgen. Circumdati</taxon>
    </lineage>
</organism>